<evidence type="ECO:0000313" key="3">
    <source>
        <dbReference type="EMBL" id="RFZ80510.1"/>
    </source>
</evidence>
<dbReference type="Pfam" id="PF00574">
    <property type="entry name" value="CLP_protease"/>
    <property type="match status" value="1"/>
</dbReference>
<dbReference type="Proteomes" id="UP000260680">
    <property type="component" value="Unassembled WGS sequence"/>
</dbReference>
<evidence type="ECO:0000313" key="2">
    <source>
        <dbReference type="EMBL" id="GLB29559.1"/>
    </source>
</evidence>
<feature type="region of interest" description="Disordered" evidence="1">
    <location>
        <begin position="1"/>
        <end position="47"/>
    </location>
</feature>
<dbReference type="Gene3D" id="3.90.226.10">
    <property type="entry name" value="2-enoyl-CoA Hydratase, Chain A, domain 1"/>
    <property type="match status" value="1"/>
</dbReference>
<gene>
    <name evidence="2" type="primary">tepA</name>
    <name evidence="3" type="ORF">DS742_03065</name>
    <name evidence="2" type="ORF">LAD12857_14820</name>
</gene>
<sequence>MKESEYRNNSQEEETKNKQGTREENLDEKKTEKDIEQKEDQKLEEYGQMTLDDNAGKRKIHLLTIIGEVEGHENLSSNSKATKYDHILPKLAEIEDDDTVEGLLVLLNTSGGDVDAGLAIAEMIASLSIPTVSLVLGGSHSIGVPLAVCTNYSFIVPTGTMMIHPVRMTGMVIGAAQTYEYFEMIQDRILSFVSSHAKIAYDQLKRLMLNTEMLTRDLGTVLVGEETVKEGLIDEVGGIKDALKKLYELMETASS</sequence>
<feature type="compositionally biased region" description="Basic and acidic residues" evidence="1">
    <location>
        <begin position="13"/>
        <end position="45"/>
    </location>
</feature>
<evidence type="ECO:0000313" key="4">
    <source>
        <dbReference type="Proteomes" id="UP000260680"/>
    </source>
</evidence>
<protein>
    <submittedName>
        <fullName evidence="3">Peptidase S14</fullName>
    </submittedName>
    <submittedName>
        <fullName evidence="2">Translocation-enhancing protein TepA</fullName>
    </submittedName>
</protein>
<dbReference type="AlphaFoldDB" id="A0A3E2NHX8"/>
<evidence type="ECO:0000256" key="1">
    <source>
        <dbReference type="SAM" id="MobiDB-lite"/>
    </source>
</evidence>
<dbReference type="InterPro" id="IPR023562">
    <property type="entry name" value="ClpP/TepA"/>
</dbReference>
<dbReference type="EMBL" id="BRPJ01000029">
    <property type="protein sequence ID" value="GLB29559.1"/>
    <property type="molecule type" value="Genomic_DNA"/>
</dbReference>
<keyword evidence="5" id="KW-1185">Reference proteome</keyword>
<evidence type="ECO:0000313" key="5">
    <source>
        <dbReference type="Proteomes" id="UP001419084"/>
    </source>
</evidence>
<comment type="caution">
    <text evidence="3">The sequence shown here is derived from an EMBL/GenBank/DDBJ whole genome shotgun (WGS) entry which is preliminary data.</text>
</comment>
<dbReference type="Proteomes" id="UP001419084">
    <property type="component" value="Unassembled WGS sequence"/>
</dbReference>
<dbReference type="EMBL" id="QOHO01000011">
    <property type="protein sequence ID" value="RFZ80510.1"/>
    <property type="molecule type" value="Genomic_DNA"/>
</dbReference>
<dbReference type="SUPFAM" id="SSF52096">
    <property type="entry name" value="ClpP/crotonase"/>
    <property type="match status" value="1"/>
</dbReference>
<dbReference type="InterPro" id="IPR029045">
    <property type="entry name" value="ClpP/crotonase-like_dom_sf"/>
</dbReference>
<name>A0A3E2NHX8_9FIRM</name>
<dbReference type="OrthoDB" id="1705851at2"/>
<accession>A0A3E2NHX8</accession>
<proteinExistence type="predicted"/>
<organism evidence="3 4">
    <name type="scientific">Lacrimispora amygdalina</name>
    <dbReference type="NCBI Taxonomy" id="253257"/>
    <lineage>
        <taxon>Bacteria</taxon>
        <taxon>Bacillati</taxon>
        <taxon>Bacillota</taxon>
        <taxon>Clostridia</taxon>
        <taxon>Lachnospirales</taxon>
        <taxon>Lachnospiraceae</taxon>
        <taxon>Lacrimispora</taxon>
    </lineage>
</organism>
<reference evidence="2 5" key="2">
    <citation type="journal article" date="2024" name="Int. J. Syst. Evol. Microbiol.">
        <title>Lacrimispora brassicae sp. nov. isolated from fermented cabbage, and proposal of Clostridium indicum Gundawar et al. 2019 and Clostridium methoxybenzovorans Mechichi et al. 1999 as heterotypic synonyms of Lacrimispora amygdalina (Parshina et al. 2003) Haas and Blanchard 2020 and Lacrimispora indolis (McClung and McCoy 1957) Haas and Blanchard 2020, respectively.</title>
        <authorList>
            <person name="Kobayashi H."/>
            <person name="Tanizawa Y."/>
            <person name="Sakamoto M."/>
            <person name="Ohkuma M."/>
            <person name="Tohno M."/>
        </authorList>
    </citation>
    <scope>NUCLEOTIDE SEQUENCE [LARGE SCALE GENOMIC DNA]</scope>
    <source>
        <strain evidence="2 5">DSM 12857</strain>
    </source>
</reference>
<reference evidence="3 4" key="1">
    <citation type="submission" date="2018-07" db="EMBL/GenBank/DDBJ databases">
        <title>New species, Clostridium PI-S10-A1B.</title>
        <authorList>
            <person name="Krishna G."/>
            <person name="Summeta K."/>
            <person name="Shikha S."/>
            <person name="Prabhu P.B."/>
            <person name="Suresh K."/>
        </authorList>
    </citation>
    <scope>NUCLEOTIDE SEQUENCE [LARGE SCALE GENOMIC DNA]</scope>
    <source>
        <strain evidence="3 4">PI-S10-A1B</strain>
    </source>
</reference>